<evidence type="ECO:0000313" key="3">
    <source>
        <dbReference type="Proteomes" id="UP000807342"/>
    </source>
</evidence>
<organism evidence="2 3">
    <name type="scientific">Macrolepiota fuliginosa MF-IS2</name>
    <dbReference type="NCBI Taxonomy" id="1400762"/>
    <lineage>
        <taxon>Eukaryota</taxon>
        <taxon>Fungi</taxon>
        <taxon>Dikarya</taxon>
        <taxon>Basidiomycota</taxon>
        <taxon>Agaricomycotina</taxon>
        <taxon>Agaricomycetes</taxon>
        <taxon>Agaricomycetidae</taxon>
        <taxon>Agaricales</taxon>
        <taxon>Agaricineae</taxon>
        <taxon>Agaricaceae</taxon>
        <taxon>Macrolepiota</taxon>
    </lineage>
</organism>
<sequence length="293" mass="31215">MLAIQVPTSVPTHHRNSELALAHRAWVKPPSSFVTASEFAWTVEQVTLQDPSHVVIGEPETIREDGEPVVPPAIVLSVEESSGVWSNNGAANGEAVHAAETSAPDQGNDVADEEVNQATEPPSVSQADDTTPQDEPNHPISDLAPTNNIPIIDHVEDSPQKSTQFSPSDSTIALSPSLIPSPPLPIAESFSGPPVLAEHQEPPPKPEQVVRRRPLLVLSLESVAFTRSPSAESEDLPSSDVVAKREWLGVVEGMLDVKEEDAGVEKAEEVEVEPSSEKAGIETVEAVEAPQVP</sequence>
<dbReference type="AlphaFoldDB" id="A0A9P5X2K5"/>
<name>A0A9P5X2K5_9AGAR</name>
<evidence type="ECO:0000313" key="2">
    <source>
        <dbReference type="EMBL" id="KAF9442212.1"/>
    </source>
</evidence>
<proteinExistence type="predicted"/>
<feature type="region of interest" description="Disordered" evidence="1">
    <location>
        <begin position="85"/>
        <end position="209"/>
    </location>
</feature>
<evidence type="ECO:0000256" key="1">
    <source>
        <dbReference type="SAM" id="MobiDB-lite"/>
    </source>
</evidence>
<protein>
    <submittedName>
        <fullName evidence="2">Uncharacterized protein</fullName>
    </submittedName>
</protein>
<comment type="caution">
    <text evidence="2">The sequence shown here is derived from an EMBL/GenBank/DDBJ whole genome shotgun (WGS) entry which is preliminary data.</text>
</comment>
<feature type="compositionally biased region" description="Polar residues" evidence="1">
    <location>
        <begin position="160"/>
        <end position="171"/>
    </location>
</feature>
<feature type="region of interest" description="Disordered" evidence="1">
    <location>
        <begin position="261"/>
        <end position="293"/>
    </location>
</feature>
<feature type="compositionally biased region" description="Basic and acidic residues" evidence="1">
    <location>
        <begin position="198"/>
        <end position="209"/>
    </location>
</feature>
<keyword evidence="3" id="KW-1185">Reference proteome</keyword>
<reference evidence="2" key="1">
    <citation type="submission" date="2020-11" db="EMBL/GenBank/DDBJ databases">
        <authorList>
            <consortium name="DOE Joint Genome Institute"/>
            <person name="Ahrendt S."/>
            <person name="Riley R."/>
            <person name="Andreopoulos W."/>
            <person name="Labutti K."/>
            <person name="Pangilinan J."/>
            <person name="Ruiz-Duenas F.J."/>
            <person name="Barrasa J.M."/>
            <person name="Sanchez-Garcia M."/>
            <person name="Camarero S."/>
            <person name="Miyauchi S."/>
            <person name="Serrano A."/>
            <person name="Linde D."/>
            <person name="Babiker R."/>
            <person name="Drula E."/>
            <person name="Ayuso-Fernandez I."/>
            <person name="Pacheco R."/>
            <person name="Padilla G."/>
            <person name="Ferreira P."/>
            <person name="Barriuso J."/>
            <person name="Kellner H."/>
            <person name="Castanera R."/>
            <person name="Alfaro M."/>
            <person name="Ramirez L."/>
            <person name="Pisabarro A.G."/>
            <person name="Kuo A."/>
            <person name="Tritt A."/>
            <person name="Lipzen A."/>
            <person name="He G."/>
            <person name="Yan M."/>
            <person name="Ng V."/>
            <person name="Cullen D."/>
            <person name="Martin F."/>
            <person name="Rosso M.-N."/>
            <person name="Henrissat B."/>
            <person name="Hibbett D."/>
            <person name="Martinez A.T."/>
            <person name="Grigoriev I.V."/>
        </authorList>
    </citation>
    <scope>NUCLEOTIDE SEQUENCE</scope>
    <source>
        <strain evidence="2">MF-IS2</strain>
    </source>
</reference>
<feature type="compositionally biased region" description="Basic and acidic residues" evidence="1">
    <location>
        <begin position="261"/>
        <end position="280"/>
    </location>
</feature>
<dbReference type="Proteomes" id="UP000807342">
    <property type="component" value="Unassembled WGS sequence"/>
</dbReference>
<accession>A0A9P5X2K5</accession>
<feature type="compositionally biased region" description="Polar residues" evidence="1">
    <location>
        <begin position="116"/>
        <end position="134"/>
    </location>
</feature>
<dbReference type="EMBL" id="MU151679">
    <property type="protein sequence ID" value="KAF9442212.1"/>
    <property type="molecule type" value="Genomic_DNA"/>
</dbReference>
<gene>
    <name evidence="2" type="ORF">P691DRAFT_765455</name>
</gene>